<feature type="chain" id="PRO_5004170607" description="Helicase C-terminal domain-containing protein" evidence="1">
    <location>
        <begin position="31"/>
        <end position="193"/>
    </location>
</feature>
<name>Q0CX83_ASPTN</name>
<reference evidence="3" key="1">
    <citation type="submission" date="2005-09" db="EMBL/GenBank/DDBJ databases">
        <title>Annotation of the Aspergillus terreus NIH2624 genome.</title>
        <authorList>
            <person name="Birren B.W."/>
            <person name="Lander E.S."/>
            <person name="Galagan J.E."/>
            <person name="Nusbaum C."/>
            <person name="Devon K."/>
            <person name="Henn M."/>
            <person name="Ma L.-J."/>
            <person name="Jaffe D.B."/>
            <person name="Butler J."/>
            <person name="Alvarez P."/>
            <person name="Gnerre S."/>
            <person name="Grabherr M."/>
            <person name="Kleber M."/>
            <person name="Mauceli E.W."/>
            <person name="Brockman W."/>
            <person name="Rounsley S."/>
            <person name="Young S.K."/>
            <person name="LaButti K."/>
            <person name="Pushparaj V."/>
            <person name="DeCaprio D."/>
            <person name="Crawford M."/>
            <person name="Koehrsen M."/>
            <person name="Engels R."/>
            <person name="Montgomery P."/>
            <person name="Pearson M."/>
            <person name="Howarth C."/>
            <person name="Larson L."/>
            <person name="Luoma S."/>
            <person name="White J."/>
            <person name="Alvarado L."/>
            <person name="Kodira C.D."/>
            <person name="Zeng Q."/>
            <person name="Oleary S."/>
            <person name="Yandava C."/>
            <person name="Denning D.W."/>
            <person name="Nierman W.C."/>
            <person name="Milne T."/>
            <person name="Madden K."/>
        </authorList>
    </citation>
    <scope>NUCLEOTIDE SEQUENCE [LARGE SCALE GENOMIC DNA]</scope>
    <source>
        <strain evidence="3">NIH 2624 / FGSC A1156</strain>
    </source>
</reference>
<dbReference type="VEuPathDB" id="FungiDB:ATEG_01701"/>
<keyword evidence="1" id="KW-0732">Signal</keyword>
<dbReference type="OrthoDB" id="2117591at2759"/>
<dbReference type="EMBL" id="CH476595">
    <property type="protein sequence ID" value="EAU38458.1"/>
    <property type="molecule type" value="Genomic_DNA"/>
</dbReference>
<dbReference type="SUPFAM" id="SSF52540">
    <property type="entry name" value="P-loop containing nucleoside triphosphate hydrolases"/>
    <property type="match status" value="1"/>
</dbReference>
<sequence>MARRAAHTPALASWKLRWVVLMFLHMTGVGFRTTVAVMTADERAQAANAFNSEDSGVVVLVTSFASGGVGLNVHDCCSSAIFVEPPPGSTPPAESLDPASDREFRCVRAKQQPAQSITADRAVRLLEYNADKTPITIEWHWQPTSPADRHIAVNTTSPSLRNLVRHLSPTRVASLFFREIAGDPAAFIRACEV</sequence>
<evidence type="ECO:0000256" key="1">
    <source>
        <dbReference type="SAM" id="SignalP"/>
    </source>
</evidence>
<dbReference type="HOGENOM" id="CLU_1408460_0_0_1"/>
<evidence type="ECO:0008006" key="4">
    <source>
        <dbReference type="Google" id="ProtNLM"/>
    </source>
</evidence>
<dbReference type="InterPro" id="IPR027417">
    <property type="entry name" value="P-loop_NTPase"/>
</dbReference>
<dbReference type="Proteomes" id="UP000007963">
    <property type="component" value="Unassembled WGS sequence"/>
</dbReference>
<evidence type="ECO:0000313" key="2">
    <source>
        <dbReference type="EMBL" id="EAU38458.1"/>
    </source>
</evidence>
<dbReference type="GeneID" id="4316408"/>
<accession>Q0CX83</accession>
<protein>
    <recommendedName>
        <fullName evidence="4">Helicase C-terminal domain-containing protein</fullName>
    </recommendedName>
</protein>
<dbReference type="RefSeq" id="XP_001209066.1">
    <property type="nucleotide sequence ID" value="XM_001209066.1"/>
</dbReference>
<gene>
    <name evidence="2" type="ORF">ATEG_01701</name>
</gene>
<evidence type="ECO:0000313" key="3">
    <source>
        <dbReference type="Proteomes" id="UP000007963"/>
    </source>
</evidence>
<dbReference type="Gene3D" id="3.40.50.300">
    <property type="entry name" value="P-loop containing nucleotide triphosphate hydrolases"/>
    <property type="match status" value="1"/>
</dbReference>
<dbReference type="AlphaFoldDB" id="Q0CX83"/>
<feature type="signal peptide" evidence="1">
    <location>
        <begin position="1"/>
        <end position="30"/>
    </location>
</feature>
<proteinExistence type="predicted"/>
<organism evidence="2 3">
    <name type="scientific">Aspergillus terreus (strain NIH 2624 / FGSC A1156)</name>
    <dbReference type="NCBI Taxonomy" id="341663"/>
    <lineage>
        <taxon>Eukaryota</taxon>
        <taxon>Fungi</taxon>
        <taxon>Dikarya</taxon>
        <taxon>Ascomycota</taxon>
        <taxon>Pezizomycotina</taxon>
        <taxon>Eurotiomycetes</taxon>
        <taxon>Eurotiomycetidae</taxon>
        <taxon>Eurotiales</taxon>
        <taxon>Aspergillaceae</taxon>
        <taxon>Aspergillus</taxon>
        <taxon>Aspergillus subgen. Circumdati</taxon>
    </lineage>
</organism>